<feature type="region of interest" description="Disordered" evidence="1">
    <location>
        <begin position="1"/>
        <end position="98"/>
    </location>
</feature>
<dbReference type="Proteomes" id="UP000011518">
    <property type="component" value="Unassembled WGS sequence"/>
</dbReference>
<evidence type="ECO:0000256" key="1">
    <source>
        <dbReference type="SAM" id="MobiDB-lite"/>
    </source>
</evidence>
<evidence type="ECO:0000313" key="3">
    <source>
        <dbReference type="Proteomes" id="UP000011518"/>
    </source>
</evidence>
<protein>
    <submittedName>
        <fullName evidence="2">Uncharacterized protein</fullName>
    </submittedName>
</protein>
<reference evidence="3" key="1">
    <citation type="submission" date="2012-07" db="EMBL/GenBank/DDBJ databases">
        <title>Genome of the Chinese tree shrew, a rising model animal genetically related to primates.</title>
        <authorList>
            <person name="Zhang G."/>
            <person name="Fan Y."/>
            <person name="Yao Y."/>
            <person name="Huang Z."/>
        </authorList>
    </citation>
    <scope>NUCLEOTIDE SEQUENCE [LARGE SCALE GENOMIC DNA]</scope>
</reference>
<accession>L9JLN2</accession>
<gene>
    <name evidence="2" type="ORF">TREES_T100017265</name>
</gene>
<keyword evidence="3" id="KW-1185">Reference proteome</keyword>
<feature type="compositionally biased region" description="Basic and acidic residues" evidence="1">
    <location>
        <begin position="28"/>
        <end position="51"/>
    </location>
</feature>
<dbReference type="InParanoid" id="L9JLN2"/>
<sequence>MSMTTARQKCGEAGMTTRRAPETPLKACQRESPEERHDVPEPQRVSDRAGDMARPMWVQHTKEQVKPTPSGLRAGSPAEGMSRQRHVSPHTPDPQGQPQDLLKVCKWAGTAGSGKGLVRASGLSSGPDSASQARGFPLDLSPLVCFSVSPRAEPGTQSTRFLLSAPGPQPHSRAPVCSLGVFFTPCQRHLHSHHTYDLLGLSRTRWRMEVVCSLRPFSVPTQPVLQSVQAFVV</sequence>
<dbReference type="EMBL" id="KB320973">
    <property type="protein sequence ID" value="ELW51204.1"/>
    <property type="molecule type" value="Genomic_DNA"/>
</dbReference>
<dbReference type="AlphaFoldDB" id="L9JLN2"/>
<reference evidence="3" key="2">
    <citation type="journal article" date="2013" name="Nat. Commun.">
        <title>Genome of the Chinese tree shrew.</title>
        <authorList>
            <person name="Fan Y."/>
            <person name="Huang Z.Y."/>
            <person name="Cao C.C."/>
            <person name="Chen C.S."/>
            <person name="Chen Y.X."/>
            <person name="Fan D.D."/>
            <person name="He J."/>
            <person name="Hou H.L."/>
            <person name="Hu L."/>
            <person name="Hu X.T."/>
            <person name="Jiang X.T."/>
            <person name="Lai R."/>
            <person name="Lang Y.S."/>
            <person name="Liang B."/>
            <person name="Liao S.G."/>
            <person name="Mu D."/>
            <person name="Ma Y.Y."/>
            <person name="Niu Y.Y."/>
            <person name="Sun X.Q."/>
            <person name="Xia J.Q."/>
            <person name="Xiao J."/>
            <person name="Xiong Z.Q."/>
            <person name="Xu L."/>
            <person name="Yang L."/>
            <person name="Zhang Y."/>
            <person name="Zhao W."/>
            <person name="Zhao X.D."/>
            <person name="Zheng Y.T."/>
            <person name="Zhou J.M."/>
            <person name="Zhu Y.B."/>
            <person name="Zhang G.J."/>
            <person name="Wang J."/>
            <person name="Yao Y.G."/>
        </authorList>
    </citation>
    <scope>NUCLEOTIDE SEQUENCE [LARGE SCALE GENOMIC DNA]</scope>
</reference>
<name>L9JLN2_TUPCH</name>
<organism evidence="2 3">
    <name type="scientific">Tupaia chinensis</name>
    <name type="common">Chinese tree shrew</name>
    <name type="synonym">Tupaia belangeri chinensis</name>
    <dbReference type="NCBI Taxonomy" id="246437"/>
    <lineage>
        <taxon>Eukaryota</taxon>
        <taxon>Metazoa</taxon>
        <taxon>Chordata</taxon>
        <taxon>Craniata</taxon>
        <taxon>Vertebrata</taxon>
        <taxon>Euteleostomi</taxon>
        <taxon>Mammalia</taxon>
        <taxon>Eutheria</taxon>
        <taxon>Euarchontoglires</taxon>
        <taxon>Scandentia</taxon>
        <taxon>Tupaiidae</taxon>
        <taxon>Tupaia</taxon>
    </lineage>
</organism>
<proteinExistence type="predicted"/>
<evidence type="ECO:0000313" key="2">
    <source>
        <dbReference type="EMBL" id="ELW51204.1"/>
    </source>
</evidence>